<keyword evidence="5" id="KW-0560">Oxidoreductase</keyword>
<dbReference type="EMBL" id="JAACJO010000008">
    <property type="protein sequence ID" value="KAF5354867.1"/>
    <property type="molecule type" value="Genomic_DNA"/>
</dbReference>
<feature type="chain" id="PRO_5034393509" description="FAD-binding PCMH-type domain-containing protein" evidence="6">
    <location>
        <begin position="18"/>
        <end position="497"/>
    </location>
</feature>
<evidence type="ECO:0000256" key="5">
    <source>
        <dbReference type="ARBA" id="ARBA00023002"/>
    </source>
</evidence>
<keyword evidence="6" id="KW-0732">Signal</keyword>
<comment type="similarity">
    <text evidence="2">Belongs to the oxygen-dependent FAD-linked oxidoreductase family.</text>
</comment>
<dbReference type="PANTHER" id="PTHR42973">
    <property type="entry name" value="BINDING OXIDOREDUCTASE, PUTATIVE (AFU_ORTHOLOGUE AFUA_1G17690)-RELATED"/>
    <property type="match status" value="1"/>
</dbReference>
<name>A0A8H5FZT9_9AGAR</name>
<feature type="signal peptide" evidence="6">
    <location>
        <begin position="1"/>
        <end position="17"/>
    </location>
</feature>
<keyword evidence="3" id="KW-0285">Flavoprotein</keyword>
<dbReference type="InterPro" id="IPR016169">
    <property type="entry name" value="FAD-bd_PCMH_sub2"/>
</dbReference>
<dbReference type="InterPro" id="IPR012951">
    <property type="entry name" value="BBE"/>
</dbReference>
<dbReference type="InterPro" id="IPR016166">
    <property type="entry name" value="FAD-bd_PCMH"/>
</dbReference>
<accession>A0A8H5FZT9</accession>
<dbReference type="Gene3D" id="3.40.462.20">
    <property type="match status" value="1"/>
</dbReference>
<dbReference type="AlphaFoldDB" id="A0A8H5FZT9"/>
<dbReference type="PANTHER" id="PTHR42973:SF39">
    <property type="entry name" value="FAD-BINDING PCMH-TYPE DOMAIN-CONTAINING PROTEIN"/>
    <property type="match status" value="1"/>
</dbReference>
<dbReference type="InterPro" id="IPR050416">
    <property type="entry name" value="FAD-linked_Oxidoreductase"/>
</dbReference>
<keyword evidence="4" id="KW-0274">FAD</keyword>
<dbReference type="PROSITE" id="PS51387">
    <property type="entry name" value="FAD_PCMH"/>
    <property type="match status" value="1"/>
</dbReference>
<dbReference type="GO" id="GO:0071949">
    <property type="term" value="F:FAD binding"/>
    <property type="evidence" value="ECO:0007669"/>
    <property type="project" value="InterPro"/>
</dbReference>
<evidence type="ECO:0000313" key="9">
    <source>
        <dbReference type="Proteomes" id="UP000559027"/>
    </source>
</evidence>
<dbReference type="OrthoDB" id="407275at2759"/>
<proteinExistence type="inferred from homology"/>
<protein>
    <recommendedName>
        <fullName evidence="7">FAD-binding PCMH-type domain-containing protein</fullName>
    </recommendedName>
</protein>
<dbReference type="Pfam" id="PF01565">
    <property type="entry name" value="FAD_binding_4"/>
    <property type="match status" value="1"/>
</dbReference>
<evidence type="ECO:0000256" key="6">
    <source>
        <dbReference type="SAM" id="SignalP"/>
    </source>
</evidence>
<dbReference type="InterPro" id="IPR036318">
    <property type="entry name" value="FAD-bd_PCMH-like_sf"/>
</dbReference>
<dbReference type="Pfam" id="PF08031">
    <property type="entry name" value="BBE"/>
    <property type="match status" value="1"/>
</dbReference>
<dbReference type="InterPro" id="IPR006094">
    <property type="entry name" value="Oxid_FAD_bind_N"/>
</dbReference>
<comment type="caution">
    <text evidence="8">The sequence shown here is derived from an EMBL/GenBank/DDBJ whole genome shotgun (WGS) entry which is preliminary data.</text>
</comment>
<evidence type="ECO:0000313" key="8">
    <source>
        <dbReference type="EMBL" id="KAF5354867.1"/>
    </source>
</evidence>
<evidence type="ECO:0000256" key="1">
    <source>
        <dbReference type="ARBA" id="ARBA00001974"/>
    </source>
</evidence>
<dbReference type="SUPFAM" id="SSF56176">
    <property type="entry name" value="FAD-binding/transporter-associated domain-like"/>
    <property type="match status" value="1"/>
</dbReference>
<gene>
    <name evidence="8" type="ORF">D9756_005789</name>
</gene>
<dbReference type="GO" id="GO:0016491">
    <property type="term" value="F:oxidoreductase activity"/>
    <property type="evidence" value="ECO:0007669"/>
    <property type="project" value="UniProtKB-KW"/>
</dbReference>
<keyword evidence="9" id="KW-1185">Reference proteome</keyword>
<comment type="cofactor">
    <cofactor evidence="1">
        <name>FAD</name>
        <dbReference type="ChEBI" id="CHEBI:57692"/>
    </cofactor>
</comment>
<dbReference type="Proteomes" id="UP000559027">
    <property type="component" value="Unassembled WGS sequence"/>
</dbReference>
<evidence type="ECO:0000259" key="7">
    <source>
        <dbReference type="PROSITE" id="PS51387"/>
    </source>
</evidence>
<reference evidence="8 9" key="1">
    <citation type="journal article" date="2020" name="ISME J.">
        <title>Uncovering the hidden diversity of litter-decomposition mechanisms in mushroom-forming fungi.</title>
        <authorList>
            <person name="Floudas D."/>
            <person name="Bentzer J."/>
            <person name="Ahren D."/>
            <person name="Johansson T."/>
            <person name="Persson P."/>
            <person name="Tunlid A."/>
        </authorList>
    </citation>
    <scope>NUCLEOTIDE SEQUENCE [LARGE SCALE GENOMIC DNA]</scope>
    <source>
        <strain evidence="8 9">CBS 146.42</strain>
    </source>
</reference>
<organism evidence="8 9">
    <name type="scientific">Leucocoprinus leucothites</name>
    <dbReference type="NCBI Taxonomy" id="201217"/>
    <lineage>
        <taxon>Eukaryota</taxon>
        <taxon>Fungi</taxon>
        <taxon>Dikarya</taxon>
        <taxon>Basidiomycota</taxon>
        <taxon>Agaricomycotina</taxon>
        <taxon>Agaricomycetes</taxon>
        <taxon>Agaricomycetidae</taxon>
        <taxon>Agaricales</taxon>
        <taxon>Agaricineae</taxon>
        <taxon>Agaricaceae</taxon>
        <taxon>Leucocoprinus</taxon>
    </lineage>
</organism>
<sequence>MRFISFALLASSLFVHASDELSDLLLQKGISFATASNDEYPNITSPYNLRFDIQPAVVTVPRNSLQVSEVVKIGAQLNYNIVARSGGHSYIANGLGGKNGSIVVDLREFKEVQVNSDNGTACVGTGNRLGDIALGLGASGRAIPHGTCPYVGIGGHASYGGYGFTSRMWGLTLDHIASLEVVLGNGSIVTASHDQHPDLFWAMRGAGGSFGITTSIELRTEPVPSSGLVFTYQWTLNITNAVQALNEFQTFCQSDIPPEFGPMLFFFPGAPKGSVLFGLTGGWYGDTQNLNSTLDPFLNKMPTPTNVIFQNGTFVESLQYPGDGFIFNLNTTLAPDTNDTFYAKSIMTPANQTVPKSAWEGLMSYLANDGNETSLSWAVEIEVYGGSNSAINAVPLDDTAFAHRGSLFTFQLYVSSPNGKTPYPQEAFDFTDGLANSITSNSPPDWNYGTYPNYIDDRLPDWQQRYYGPHYKQLQAIKTAVDPSNIFDFPTSIELSQ</sequence>
<evidence type="ECO:0000256" key="2">
    <source>
        <dbReference type="ARBA" id="ARBA00005466"/>
    </source>
</evidence>
<dbReference type="Gene3D" id="3.30.465.10">
    <property type="match status" value="1"/>
</dbReference>
<evidence type="ECO:0000256" key="3">
    <source>
        <dbReference type="ARBA" id="ARBA00022630"/>
    </source>
</evidence>
<feature type="domain" description="FAD-binding PCMH-type" evidence="7">
    <location>
        <begin position="51"/>
        <end position="223"/>
    </location>
</feature>
<evidence type="ECO:0000256" key="4">
    <source>
        <dbReference type="ARBA" id="ARBA00022827"/>
    </source>
</evidence>